<dbReference type="PROSITE" id="PS50005">
    <property type="entry name" value="TPR"/>
    <property type="match status" value="1"/>
</dbReference>
<dbReference type="SMART" id="SM00271">
    <property type="entry name" value="DnaJ"/>
    <property type="match status" value="1"/>
</dbReference>
<comment type="subcellular location">
    <subcellularLocation>
        <location evidence="1">Membrane</location>
        <topology evidence="1">Single-pass membrane protein</topology>
    </subcellularLocation>
</comment>
<sequence length="363" mass="41127">MEMNRDEAEKCMELGKKHLRAGSFAQAAKWFDKSIRLYPLPGAEALKARAEQSMAGQAAPQAAPAASTSRAAPSSSAARPSEQEDSRPFTDEQVKIVRQIKACKNHYAVLGVEKTADDNEIKKAYRKLALKLHPDKNSAPGAEDAFKAVGKAFTVLSDDQKRADYDRFGDNAPSENGGQAPRAYRYQQDDISPEEIFNMFFGGGLHPQRARQRQRTSQHNAVPRTPMQQLLQFLPLILVFCLSLLSFPAERNVPFSLQPTSEHSVLRNTRMRNVVNGIPYYVAKDFDRKYTNDWRDLMRVEQMVEQWHVTRLREGCESERIKQKRRVTKARSLYDAEAREEALRKAAAMATPNCDELQRLQAL</sequence>
<dbReference type="AlphaFoldDB" id="A0A067CX98"/>
<dbReference type="PANTHER" id="PTHR43908">
    <property type="entry name" value="AT29763P-RELATED"/>
    <property type="match status" value="1"/>
</dbReference>
<dbReference type="Proteomes" id="UP000030745">
    <property type="component" value="Unassembled WGS sequence"/>
</dbReference>
<keyword evidence="3" id="KW-1133">Transmembrane helix</keyword>
<evidence type="ECO:0000256" key="4">
    <source>
        <dbReference type="ARBA" id="ARBA00023136"/>
    </source>
</evidence>
<dbReference type="Pfam" id="PF09320">
    <property type="entry name" value="DUF1977"/>
    <property type="match status" value="1"/>
</dbReference>
<feature type="domain" description="J" evidence="7">
    <location>
        <begin position="105"/>
        <end position="169"/>
    </location>
</feature>
<dbReference type="SUPFAM" id="SSF46565">
    <property type="entry name" value="Chaperone J-domain"/>
    <property type="match status" value="1"/>
</dbReference>
<dbReference type="EMBL" id="KK583190">
    <property type="protein sequence ID" value="KDO35118.1"/>
    <property type="molecule type" value="Genomic_DNA"/>
</dbReference>
<reference evidence="8 9" key="1">
    <citation type="journal article" date="2013" name="PLoS Genet.">
        <title>Distinctive expansion of potential virulence genes in the genome of the oomycete fish pathogen Saprolegnia parasitica.</title>
        <authorList>
            <person name="Jiang R.H."/>
            <person name="de Bruijn I."/>
            <person name="Haas B.J."/>
            <person name="Belmonte R."/>
            <person name="Lobach L."/>
            <person name="Christie J."/>
            <person name="van den Ackerveken G."/>
            <person name="Bottin A."/>
            <person name="Bulone V."/>
            <person name="Diaz-Moreno S.M."/>
            <person name="Dumas B."/>
            <person name="Fan L."/>
            <person name="Gaulin E."/>
            <person name="Govers F."/>
            <person name="Grenville-Briggs L.J."/>
            <person name="Horner N.R."/>
            <person name="Levin J.Z."/>
            <person name="Mammella M."/>
            <person name="Meijer H.J."/>
            <person name="Morris P."/>
            <person name="Nusbaum C."/>
            <person name="Oome S."/>
            <person name="Phillips A.J."/>
            <person name="van Rooyen D."/>
            <person name="Rzeszutek E."/>
            <person name="Saraiva M."/>
            <person name="Secombes C.J."/>
            <person name="Seidl M.F."/>
            <person name="Snel B."/>
            <person name="Stassen J.H."/>
            <person name="Sykes S."/>
            <person name="Tripathy S."/>
            <person name="van den Berg H."/>
            <person name="Vega-Arreguin J.C."/>
            <person name="Wawra S."/>
            <person name="Young S.K."/>
            <person name="Zeng Q."/>
            <person name="Dieguez-Uribeondo J."/>
            <person name="Russ C."/>
            <person name="Tyler B.M."/>
            <person name="van West P."/>
        </authorList>
    </citation>
    <scope>NUCLEOTIDE SEQUENCE [LARGE SCALE GENOMIC DNA]</scope>
    <source>
        <strain evidence="8 9">CBS 223.65</strain>
    </source>
</reference>
<evidence type="ECO:0000313" key="9">
    <source>
        <dbReference type="Proteomes" id="UP000030745"/>
    </source>
</evidence>
<dbReference type="RefSeq" id="XP_012194767.1">
    <property type="nucleotide sequence ID" value="XM_012339377.1"/>
</dbReference>
<feature type="compositionally biased region" description="Basic and acidic residues" evidence="6">
    <location>
        <begin position="81"/>
        <end position="90"/>
    </location>
</feature>
<dbReference type="Gene3D" id="1.10.287.110">
    <property type="entry name" value="DnaJ domain"/>
    <property type="match status" value="1"/>
</dbReference>
<dbReference type="InterPro" id="IPR036869">
    <property type="entry name" value="J_dom_sf"/>
</dbReference>
<keyword evidence="4" id="KW-0472">Membrane</keyword>
<evidence type="ECO:0000256" key="3">
    <source>
        <dbReference type="ARBA" id="ARBA00022989"/>
    </source>
</evidence>
<dbReference type="STRING" id="695850.A0A067CX98"/>
<name>A0A067CX98_SAPPC</name>
<evidence type="ECO:0000259" key="7">
    <source>
        <dbReference type="PROSITE" id="PS50076"/>
    </source>
</evidence>
<keyword evidence="2" id="KW-0812">Transmembrane</keyword>
<evidence type="ECO:0000313" key="8">
    <source>
        <dbReference type="EMBL" id="KDO35118.1"/>
    </source>
</evidence>
<dbReference type="PANTHER" id="PTHR43908:SF3">
    <property type="entry name" value="AT29763P-RELATED"/>
    <property type="match status" value="1"/>
</dbReference>
<dbReference type="InterPro" id="IPR051100">
    <property type="entry name" value="DnaJ_subfamily_B/C"/>
</dbReference>
<dbReference type="PRINTS" id="PR00625">
    <property type="entry name" value="JDOMAIN"/>
</dbReference>
<dbReference type="OMA" id="ARSREHN"/>
<feature type="repeat" description="TPR" evidence="5">
    <location>
        <begin position="8"/>
        <end position="41"/>
    </location>
</feature>
<dbReference type="VEuPathDB" id="FungiDB:SPRG_01185"/>
<evidence type="ECO:0000256" key="2">
    <source>
        <dbReference type="ARBA" id="ARBA00022692"/>
    </source>
</evidence>
<dbReference type="GeneID" id="24123788"/>
<protein>
    <recommendedName>
        <fullName evidence="7">J domain-containing protein</fullName>
    </recommendedName>
</protein>
<dbReference type="OrthoDB" id="552049at2759"/>
<keyword evidence="9" id="KW-1185">Reference proteome</keyword>
<dbReference type="KEGG" id="spar:SPRG_01185"/>
<evidence type="ECO:0000256" key="5">
    <source>
        <dbReference type="PROSITE-ProRule" id="PRU00339"/>
    </source>
</evidence>
<evidence type="ECO:0000256" key="6">
    <source>
        <dbReference type="SAM" id="MobiDB-lite"/>
    </source>
</evidence>
<dbReference type="PROSITE" id="PS50076">
    <property type="entry name" value="DNAJ_2"/>
    <property type="match status" value="1"/>
</dbReference>
<dbReference type="CDD" id="cd06257">
    <property type="entry name" value="DnaJ"/>
    <property type="match status" value="1"/>
</dbReference>
<dbReference type="InterPro" id="IPR015399">
    <property type="entry name" value="DUF1977_DnaJ-like"/>
</dbReference>
<gene>
    <name evidence="8" type="ORF">SPRG_01185</name>
</gene>
<dbReference type="FunFam" id="1.10.287.110:FF:000070">
    <property type="entry name" value="Endoplasmic reticulum protein, putative"/>
    <property type="match status" value="1"/>
</dbReference>
<feature type="region of interest" description="Disordered" evidence="6">
    <location>
        <begin position="49"/>
        <end position="90"/>
    </location>
</feature>
<dbReference type="GO" id="GO:0005789">
    <property type="term" value="C:endoplasmic reticulum membrane"/>
    <property type="evidence" value="ECO:0007669"/>
    <property type="project" value="TreeGrafter"/>
</dbReference>
<proteinExistence type="predicted"/>
<dbReference type="InterPro" id="IPR019734">
    <property type="entry name" value="TPR_rpt"/>
</dbReference>
<keyword evidence="5" id="KW-0802">TPR repeat</keyword>
<dbReference type="Pfam" id="PF00226">
    <property type="entry name" value="DnaJ"/>
    <property type="match status" value="1"/>
</dbReference>
<dbReference type="InterPro" id="IPR001623">
    <property type="entry name" value="DnaJ_domain"/>
</dbReference>
<organism evidence="8 9">
    <name type="scientific">Saprolegnia parasitica (strain CBS 223.65)</name>
    <dbReference type="NCBI Taxonomy" id="695850"/>
    <lineage>
        <taxon>Eukaryota</taxon>
        <taxon>Sar</taxon>
        <taxon>Stramenopiles</taxon>
        <taxon>Oomycota</taxon>
        <taxon>Saprolegniomycetes</taxon>
        <taxon>Saprolegniales</taxon>
        <taxon>Saprolegniaceae</taxon>
        <taxon>Saprolegnia</taxon>
    </lineage>
</organism>
<feature type="compositionally biased region" description="Low complexity" evidence="6">
    <location>
        <begin position="57"/>
        <end position="80"/>
    </location>
</feature>
<dbReference type="GO" id="GO:0071218">
    <property type="term" value="P:cellular response to misfolded protein"/>
    <property type="evidence" value="ECO:0007669"/>
    <property type="project" value="TreeGrafter"/>
</dbReference>
<evidence type="ECO:0000256" key="1">
    <source>
        <dbReference type="ARBA" id="ARBA00004167"/>
    </source>
</evidence>
<dbReference type="GO" id="GO:0030544">
    <property type="term" value="F:Hsp70 protein binding"/>
    <property type="evidence" value="ECO:0007669"/>
    <property type="project" value="TreeGrafter"/>
</dbReference>
<accession>A0A067CX98</accession>